<organism evidence="4 5">
    <name type="scientific">Lolium multiflorum</name>
    <name type="common">Italian ryegrass</name>
    <name type="synonym">Lolium perenne subsp. multiflorum</name>
    <dbReference type="NCBI Taxonomy" id="4521"/>
    <lineage>
        <taxon>Eukaryota</taxon>
        <taxon>Viridiplantae</taxon>
        <taxon>Streptophyta</taxon>
        <taxon>Embryophyta</taxon>
        <taxon>Tracheophyta</taxon>
        <taxon>Spermatophyta</taxon>
        <taxon>Magnoliopsida</taxon>
        <taxon>Liliopsida</taxon>
        <taxon>Poales</taxon>
        <taxon>Poaceae</taxon>
        <taxon>BOP clade</taxon>
        <taxon>Pooideae</taxon>
        <taxon>Poodae</taxon>
        <taxon>Poeae</taxon>
        <taxon>Poeae Chloroplast Group 2 (Poeae type)</taxon>
        <taxon>Loliodinae</taxon>
        <taxon>Loliinae</taxon>
        <taxon>Lolium</taxon>
    </lineage>
</organism>
<protein>
    <recommendedName>
        <fullName evidence="3">CCHC-type domain-containing protein</fullName>
    </recommendedName>
</protein>
<feature type="region of interest" description="Disordered" evidence="2">
    <location>
        <begin position="172"/>
        <end position="201"/>
    </location>
</feature>
<dbReference type="PANTHER" id="PTHR35046">
    <property type="entry name" value="ZINC KNUCKLE (CCHC-TYPE) FAMILY PROTEIN"/>
    <property type="match status" value="1"/>
</dbReference>
<proteinExistence type="predicted"/>
<feature type="domain" description="CCHC-type" evidence="3">
    <location>
        <begin position="152"/>
        <end position="167"/>
    </location>
</feature>
<gene>
    <name evidence="4" type="ORF">QYE76_042257</name>
</gene>
<reference evidence="4" key="1">
    <citation type="submission" date="2023-07" db="EMBL/GenBank/DDBJ databases">
        <title>A chromosome-level genome assembly of Lolium multiflorum.</title>
        <authorList>
            <person name="Chen Y."/>
            <person name="Copetti D."/>
            <person name="Kolliker R."/>
            <person name="Studer B."/>
        </authorList>
    </citation>
    <scope>NUCLEOTIDE SEQUENCE</scope>
    <source>
        <strain evidence="4">02402/16</strain>
        <tissue evidence="4">Leaf</tissue>
    </source>
</reference>
<dbReference type="AlphaFoldDB" id="A0AAD8WUY0"/>
<dbReference type="InterPro" id="IPR001878">
    <property type="entry name" value="Znf_CCHC"/>
</dbReference>
<keyword evidence="5" id="KW-1185">Reference proteome</keyword>
<evidence type="ECO:0000256" key="2">
    <source>
        <dbReference type="SAM" id="MobiDB-lite"/>
    </source>
</evidence>
<dbReference type="SUPFAM" id="SSF57756">
    <property type="entry name" value="Retrovirus zinc finger-like domains"/>
    <property type="match status" value="1"/>
</dbReference>
<dbReference type="Proteomes" id="UP001231189">
    <property type="component" value="Unassembled WGS sequence"/>
</dbReference>
<comment type="caution">
    <text evidence="4">The sequence shown here is derived from an EMBL/GenBank/DDBJ whole genome shotgun (WGS) entry which is preliminary data.</text>
</comment>
<keyword evidence="1" id="KW-0863">Zinc-finger</keyword>
<keyword evidence="1" id="KW-0862">Zinc</keyword>
<dbReference type="PANTHER" id="PTHR35046:SF9">
    <property type="entry name" value="RNA-DIRECTED DNA POLYMERASE"/>
    <property type="match status" value="1"/>
</dbReference>
<dbReference type="Pfam" id="PF00098">
    <property type="entry name" value="zf-CCHC"/>
    <property type="match status" value="1"/>
</dbReference>
<dbReference type="GO" id="GO:0008270">
    <property type="term" value="F:zinc ion binding"/>
    <property type="evidence" value="ECO:0007669"/>
    <property type="project" value="UniProtKB-KW"/>
</dbReference>
<dbReference type="GO" id="GO:0003676">
    <property type="term" value="F:nucleic acid binding"/>
    <property type="evidence" value="ECO:0007669"/>
    <property type="project" value="InterPro"/>
</dbReference>
<evidence type="ECO:0000256" key="1">
    <source>
        <dbReference type="PROSITE-ProRule" id="PRU00047"/>
    </source>
</evidence>
<feature type="compositionally biased region" description="Polar residues" evidence="2">
    <location>
        <begin position="130"/>
        <end position="146"/>
    </location>
</feature>
<sequence length="201" mass="22610">MYGKLKFNIPKFKGEDDAEAYLSWALKVDKIFRIHNYSRPTSLEFEDYANTWFFNGLNYHIKRIVEFQPYSNMVELVHQASKAERQVNEDIKYSKSKSYFASKIATTAPTTSAKQLIPSTTSKQSTTQSHMKQPVTSTASSKASTGPSNVTCFKCGTQGHKSFECKNTKVMMPNTSQEGRPGGAQNYRRNPLDGGYMAGGW</sequence>
<name>A0AAD8WUY0_LOLMU</name>
<evidence type="ECO:0000259" key="3">
    <source>
        <dbReference type="PROSITE" id="PS50158"/>
    </source>
</evidence>
<dbReference type="InterPro" id="IPR036875">
    <property type="entry name" value="Znf_CCHC_sf"/>
</dbReference>
<dbReference type="PROSITE" id="PS50158">
    <property type="entry name" value="ZF_CCHC"/>
    <property type="match status" value="1"/>
</dbReference>
<dbReference type="EMBL" id="JAUUTY010000002">
    <property type="protein sequence ID" value="KAK1681409.1"/>
    <property type="molecule type" value="Genomic_DNA"/>
</dbReference>
<keyword evidence="1" id="KW-0479">Metal-binding</keyword>
<accession>A0AAD8WUY0</accession>
<feature type="compositionally biased region" description="Low complexity" evidence="2">
    <location>
        <begin position="119"/>
        <end position="129"/>
    </location>
</feature>
<feature type="region of interest" description="Disordered" evidence="2">
    <location>
        <begin position="115"/>
        <end position="146"/>
    </location>
</feature>
<evidence type="ECO:0000313" key="5">
    <source>
        <dbReference type="Proteomes" id="UP001231189"/>
    </source>
</evidence>
<evidence type="ECO:0000313" key="4">
    <source>
        <dbReference type="EMBL" id="KAK1681409.1"/>
    </source>
</evidence>